<dbReference type="RefSeq" id="XP_037170583.1">
    <property type="nucleotide sequence ID" value="XM_037302004.1"/>
</dbReference>
<proteinExistence type="predicted"/>
<name>A0A8H6G678_9LECA</name>
<evidence type="ECO:0000313" key="2">
    <source>
        <dbReference type="Proteomes" id="UP000578531"/>
    </source>
</evidence>
<gene>
    <name evidence="1" type="ORF">HO173_000053</name>
</gene>
<keyword evidence="2" id="KW-1185">Reference proteome</keyword>
<evidence type="ECO:0000313" key="1">
    <source>
        <dbReference type="EMBL" id="KAF6241343.1"/>
    </source>
</evidence>
<dbReference type="GeneID" id="59281733"/>
<dbReference type="Proteomes" id="UP000578531">
    <property type="component" value="Unassembled WGS sequence"/>
</dbReference>
<organism evidence="1 2">
    <name type="scientific">Letharia columbiana</name>
    <dbReference type="NCBI Taxonomy" id="112416"/>
    <lineage>
        <taxon>Eukaryota</taxon>
        <taxon>Fungi</taxon>
        <taxon>Dikarya</taxon>
        <taxon>Ascomycota</taxon>
        <taxon>Pezizomycotina</taxon>
        <taxon>Lecanoromycetes</taxon>
        <taxon>OSLEUM clade</taxon>
        <taxon>Lecanoromycetidae</taxon>
        <taxon>Lecanorales</taxon>
        <taxon>Lecanorineae</taxon>
        <taxon>Parmeliaceae</taxon>
        <taxon>Letharia</taxon>
    </lineage>
</organism>
<reference evidence="1 2" key="1">
    <citation type="journal article" date="2020" name="Genomics">
        <title>Complete, high-quality genomes from long-read metagenomic sequencing of two wolf lichen thalli reveals enigmatic genome architecture.</title>
        <authorList>
            <person name="McKenzie S.K."/>
            <person name="Walston R.F."/>
            <person name="Allen J.L."/>
        </authorList>
    </citation>
    <scope>NUCLEOTIDE SEQUENCE [LARGE SCALE GENOMIC DNA]</scope>
    <source>
        <strain evidence="1">WasteWater2</strain>
    </source>
</reference>
<accession>A0A8H6G678</accession>
<dbReference type="EMBL" id="JACCJC010000001">
    <property type="protein sequence ID" value="KAF6241343.1"/>
    <property type="molecule type" value="Genomic_DNA"/>
</dbReference>
<sequence>MPVVQSQCPDGEVALNTLLETQSSGQAKTSPSAEEDSVGSVISSDDKSFVVYSMYAARASFVAGASNSKNGREGYKSGHYIIICAQLSYPLSRGNVSGSSCPSSSIPRNASTTEPLASLLKPQSLRKPDFAAGRRDLKAAEENLGRTVLGRGTL</sequence>
<comment type="caution">
    <text evidence="1">The sequence shown here is derived from an EMBL/GenBank/DDBJ whole genome shotgun (WGS) entry which is preliminary data.</text>
</comment>
<dbReference type="AlphaFoldDB" id="A0A8H6G678"/>
<protein>
    <submittedName>
        <fullName evidence="1">Uncharacterized protein</fullName>
    </submittedName>
</protein>